<dbReference type="InterPro" id="IPR050301">
    <property type="entry name" value="NTE"/>
</dbReference>
<accession>A0A515ETQ3</accession>
<dbReference type="PROSITE" id="PS51635">
    <property type="entry name" value="PNPLA"/>
    <property type="match status" value="1"/>
</dbReference>
<feature type="active site" description="Proton acceptor" evidence="4">
    <location>
        <position position="319"/>
    </location>
</feature>
<dbReference type="Pfam" id="PF11815">
    <property type="entry name" value="DUF3336"/>
    <property type="match status" value="1"/>
</dbReference>
<dbReference type="RefSeq" id="WP_142813286.1">
    <property type="nucleotide sequence ID" value="NZ_CP036282.1"/>
</dbReference>
<feature type="active site" description="Nucleophile" evidence="4">
    <location>
        <position position="179"/>
    </location>
</feature>
<sequence length="482" mass="55144">MRTQKSKSTHQAIEQASTYADWRTHALDLDTQAGMDVWKSNPNSPHYQYQLIQQRLINLRKWRKANDWPQLIYSLREGLHRNLGNLANPELYKHTKVGTKYLIDEYITEVVSLLNQVCDRDIPELPYAQKLLFFRHTGQSFGRSALMLSGGANMGMFHIGVIKALSEQRLLPRVISGSSAGAVVAAFLGTRKDNELAPWFQGEGMALDAWRTLSPMEMFRQQSIMDSQKLEQFLRAQIGEYTFEEAFKRTKRIINITVSPVAKNQHARLLNYLTTPHLLVWSAVLASCAVPGLFPPVRLMTKDRLGEEKPYMASIKWVDGAIQSDLPAQRLGELYNVNHHLVSQTNPHVLPFITDTTRKDGWSRFLTDLMKNEVQFRSKQFMQLASYGFDAGIVKNLMEGVLAIVDQQYYGDVTIHPSVRMKDYARLLGNLSQADFQEWVLAGERATWPNISMIRDQTIIGQTLEDCIMRLKKQRSRKAQDV</sequence>
<dbReference type="SUPFAM" id="SSF52151">
    <property type="entry name" value="FabD/lysophospholipase-like"/>
    <property type="match status" value="1"/>
</dbReference>
<dbReference type="EMBL" id="CP036282">
    <property type="protein sequence ID" value="QDL56042.1"/>
    <property type="molecule type" value="Genomic_DNA"/>
</dbReference>
<evidence type="ECO:0000256" key="1">
    <source>
        <dbReference type="ARBA" id="ARBA00022801"/>
    </source>
</evidence>
<keyword evidence="1 4" id="KW-0378">Hydrolase</keyword>
<proteinExistence type="predicted"/>
<evidence type="ECO:0000259" key="5">
    <source>
        <dbReference type="PROSITE" id="PS51635"/>
    </source>
</evidence>
<organism evidence="6 7">
    <name type="scientific">Rhodoferax aquaticus</name>
    <dbReference type="NCBI Taxonomy" id="2527691"/>
    <lineage>
        <taxon>Bacteria</taxon>
        <taxon>Pseudomonadati</taxon>
        <taxon>Pseudomonadota</taxon>
        <taxon>Betaproteobacteria</taxon>
        <taxon>Burkholderiales</taxon>
        <taxon>Comamonadaceae</taxon>
        <taxon>Rhodoferax</taxon>
    </lineage>
</organism>
<evidence type="ECO:0000256" key="3">
    <source>
        <dbReference type="ARBA" id="ARBA00023098"/>
    </source>
</evidence>
<dbReference type="InterPro" id="IPR002641">
    <property type="entry name" value="PNPLA_dom"/>
</dbReference>
<evidence type="ECO:0000256" key="4">
    <source>
        <dbReference type="PROSITE-ProRule" id="PRU01161"/>
    </source>
</evidence>
<comment type="caution">
    <text evidence="4">Lacks conserved residue(s) required for the propagation of feature annotation.</text>
</comment>
<evidence type="ECO:0000256" key="2">
    <source>
        <dbReference type="ARBA" id="ARBA00022963"/>
    </source>
</evidence>
<dbReference type="AlphaFoldDB" id="A0A515ETQ3"/>
<dbReference type="Pfam" id="PF01734">
    <property type="entry name" value="Patatin"/>
    <property type="match status" value="1"/>
</dbReference>
<dbReference type="Proteomes" id="UP000317365">
    <property type="component" value="Chromosome"/>
</dbReference>
<dbReference type="InterPro" id="IPR021771">
    <property type="entry name" value="Triacylglycerol_lipase_N"/>
</dbReference>
<dbReference type="CDD" id="cd07206">
    <property type="entry name" value="Pat_TGL3-4-5_SDP1"/>
    <property type="match status" value="1"/>
</dbReference>
<name>A0A515ETQ3_9BURK</name>
<keyword evidence="3 4" id="KW-0443">Lipid metabolism</keyword>
<gene>
    <name evidence="6" type="ORF">EXZ61_18690</name>
</gene>
<keyword evidence="2 4" id="KW-0442">Lipid degradation</keyword>
<protein>
    <submittedName>
        <fullName evidence="6">DUF3336 domain-containing protein</fullName>
    </submittedName>
</protein>
<feature type="short sequence motif" description="GXSXG" evidence="4">
    <location>
        <begin position="177"/>
        <end position="181"/>
    </location>
</feature>
<evidence type="ECO:0000313" key="6">
    <source>
        <dbReference type="EMBL" id="QDL56042.1"/>
    </source>
</evidence>
<dbReference type="PANTHER" id="PTHR14226">
    <property type="entry name" value="NEUROPATHY TARGET ESTERASE/SWISS CHEESE D.MELANOGASTER"/>
    <property type="match status" value="1"/>
</dbReference>
<reference evidence="7" key="1">
    <citation type="submission" date="2019-02" db="EMBL/GenBank/DDBJ databases">
        <title>Complete genome sequence of Rhodoferax sp. Gr-4.</title>
        <authorList>
            <person name="Jin L."/>
        </authorList>
    </citation>
    <scope>NUCLEOTIDE SEQUENCE [LARGE SCALE GENOMIC DNA]</scope>
    <source>
        <strain evidence="7">Gr-4</strain>
    </source>
</reference>
<dbReference type="GO" id="GO:0004806">
    <property type="term" value="F:triacylglycerol lipase activity"/>
    <property type="evidence" value="ECO:0007669"/>
    <property type="project" value="InterPro"/>
</dbReference>
<keyword evidence="7" id="KW-1185">Reference proteome</keyword>
<feature type="domain" description="PNPLA" evidence="5">
    <location>
        <begin position="146"/>
        <end position="332"/>
    </location>
</feature>
<dbReference type="InterPro" id="IPR016035">
    <property type="entry name" value="Acyl_Trfase/lysoPLipase"/>
</dbReference>
<dbReference type="GO" id="GO:0016042">
    <property type="term" value="P:lipid catabolic process"/>
    <property type="evidence" value="ECO:0007669"/>
    <property type="project" value="UniProtKB-UniRule"/>
</dbReference>
<dbReference type="Gene3D" id="3.40.1090.10">
    <property type="entry name" value="Cytosolic phospholipase A2 catalytic domain"/>
    <property type="match status" value="2"/>
</dbReference>
<dbReference type="PANTHER" id="PTHR14226:SF10">
    <property type="entry name" value="TRIACYLGLYCEROL LIPASE 4-RELATED"/>
    <property type="match status" value="1"/>
</dbReference>
<evidence type="ECO:0000313" key="7">
    <source>
        <dbReference type="Proteomes" id="UP000317365"/>
    </source>
</evidence>
<reference evidence="7" key="2">
    <citation type="journal article" date="2020" name="Int. J. Syst. Evol. Microbiol.">
        <title>Genomic insights into a novel species Rhodoferax aquaticus sp. nov., isolated from freshwater.</title>
        <authorList>
            <person name="Li T."/>
            <person name="Zhuo Y."/>
            <person name="Jin C.Z."/>
            <person name="Wu X."/>
            <person name="Ko S.R."/>
            <person name="Jin F.J."/>
            <person name="Ahn C.Y."/>
            <person name="Oh H.M."/>
            <person name="Lee H.G."/>
            <person name="Jin L."/>
        </authorList>
    </citation>
    <scope>NUCLEOTIDE SEQUENCE [LARGE SCALE GENOMIC DNA]</scope>
    <source>
        <strain evidence="7">Gr-4</strain>
    </source>
</reference>
<dbReference type="KEGG" id="rhg:EXZ61_18690"/>
<feature type="short sequence motif" description="DGA/G" evidence="4">
    <location>
        <begin position="319"/>
        <end position="321"/>
    </location>
</feature>